<organism evidence="3 4">
    <name type="scientific">Byssothecium circinans</name>
    <dbReference type="NCBI Taxonomy" id="147558"/>
    <lineage>
        <taxon>Eukaryota</taxon>
        <taxon>Fungi</taxon>
        <taxon>Dikarya</taxon>
        <taxon>Ascomycota</taxon>
        <taxon>Pezizomycotina</taxon>
        <taxon>Dothideomycetes</taxon>
        <taxon>Pleosporomycetidae</taxon>
        <taxon>Pleosporales</taxon>
        <taxon>Massarineae</taxon>
        <taxon>Massarinaceae</taxon>
        <taxon>Byssothecium</taxon>
    </lineage>
</organism>
<evidence type="ECO:0000256" key="2">
    <source>
        <dbReference type="SAM" id="SignalP"/>
    </source>
</evidence>
<keyword evidence="2" id="KW-0732">Signal</keyword>
<dbReference type="EMBL" id="ML977041">
    <property type="protein sequence ID" value="KAF1949125.1"/>
    <property type="molecule type" value="Genomic_DNA"/>
</dbReference>
<feature type="region of interest" description="Disordered" evidence="1">
    <location>
        <begin position="241"/>
        <end position="371"/>
    </location>
</feature>
<dbReference type="AlphaFoldDB" id="A0A6A5T833"/>
<feature type="signal peptide" evidence="2">
    <location>
        <begin position="1"/>
        <end position="23"/>
    </location>
</feature>
<protein>
    <recommendedName>
        <fullName evidence="5">DUF4105 domain-containing protein</fullName>
    </recommendedName>
</protein>
<keyword evidence="4" id="KW-1185">Reference proteome</keyword>
<evidence type="ECO:0000313" key="4">
    <source>
        <dbReference type="Proteomes" id="UP000800035"/>
    </source>
</evidence>
<dbReference type="OrthoDB" id="3799881at2759"/>
<accession>A0A6A5T833</accession>
<feature type="chain" id="PRO_5025522542" description="DUF4105 domain-containing protein" evidence="2">
    <location>
        <begin position="24"/>
        <end position="371"/>
    </location>
</feature>
<dbReference type="Proteomes" id="UP000800035">
    <property type="component" value="Unassembled WGS sequence"/>
</dbReference>
<evidence type="ECO:0000256" key="1">
    <source>
        <dbReference type="SAM" id="MobiDB-lite"/>
    </source>
</evidence>
<gene>
    <name evidence="3" type="ORF">CC80DRAFT_540490</name>
</gene>
<evidence type="ECO:0008006" key="5">
    <source>
        <dbReference type="Google" id="ProtNLM"/>
    </source>
</evidence>
<sequence>MIFNLFFRFIALLVVFHSSLASAARINPKDFLVGIEAPKDLKVPPKDTVPWTTTGRQFTMDVLAGILKQQRGDEPKKGAIYIFTQFMPGAIYEDIVNGAYCWSQQSGEIPLGNSWRISITCSLTSARIPIPKKERKDKGITDYENGSFDFDEAYNAVTYKKRFLALGKSGLKTDYMSLMDKIETHSNKYFDNNRRDYNYLLNNCGDYVQEIVDLTQPEYGQIEVVLAPPMMKRMGGMGKRFDVRAIKPKPSKKTSPTKAVSSKNAPAATKASSSSKAPAPTKASSSSKAPAPTKASSSSKAPAPTKASSLTKAPSPTKAPSSTKKNSSATSSARPAGQSCTPRYPPGAKKSPKKPEEKKKVASRFFRLSFI</sequence>
<feature type="compositionally biased region" description="Low complexity" evidence="1">
    <location>
        <begin position="253"/>
        <end position="333"/>
    </location>
</feature>
<proteinExistence type="predicted"/>
<evidence type="ECO:0000313" key="3">
    <source>
        <dbReference type="EMBL" id="KAF1949125.1"/>
    </source>
</evidence>
<name>A0A6A5T833_9PLEO</name>
<reference evidence="3" key="1">
    <citation type="journal article" date="2020" name="Stud. Mycol.">
        <title>101 Dothideomycetes genomes: a test case for predicting lifestyles and emergence of pathogens.</title>
        <authorList>
            <person name="Haridas S."/>
            <person name="Albert R."/>
            <person name="Binder M."/>
            <person name="Bloem J."/>
            <person name="Labutti K."/>
            <person name="Salamov A."/>
            <person name="Andreopoulos B."/>
            <person name="Baker S."/>
            <person name="Barry K."/>
            <person name="Bills G."/>
            <person name="Bluhm B."/>
            <person name="Cannon C."/>
            <person name="Castanera R."/>
            <person name="Culley D."/>
            <person name="Daum C."/>
            <person name="Ezra D."/>
            <person name="Gonzalez J."/>
            <person name="Henrissat B."/>
            <person name="Kuo A."/>
            <person name="Liang C."/>
            <person name="Lipzen A."/>
            <person name="Lutzoni F."/>
            <person name="Magnuson J."/>
            <person name="Mondo S."/>
            <person name="Nolan M."/>
            <person name="Ohm R."/>
            <person name="Pangilinan J."/>
            <person name="Park H.-J."/>
            <person name="Ramirez L."/>
            <person name="Alfaro M."/>
            <person name="Sun H."/>
            <person name="Tritt A."/>
            <person name="Yoshinaga Y."/>
            <person name="Zwiers L.-H."/>
            <person name="Turgeon B."/>
            <person name="Goodwin S."/>
            <person name="Spatafora J."/>
            <person name="Crous P."/>
            <person name="Grigoriev I."/>
        </authorList>
    </citation>
    <scope>NUCLEOTIDE SEQUENCE</scope>
    <source>
        <strain evidence="3">CBS 675.92</strain>
    </source>
</reference>